<accession>A0A0W0R300</accession>
<evidence type="ECO:0000259" key="15">
    <source>
        <dbReference type="PROSITE" id="PS50059"/>
    </source>
</evidence>
<dbReference type="GO" id="GO:0043335">
    <property type="term" value="P:protein unfolding"/>
    <property type="evidence" value="ECO:0007669"/>
    <property type="project" value="TreeGrafter"/>
</dbReference>
<dbReference type="GO" id="GO:0005737">
    <property type="term" value="C:cytoplasm"/>
    <property type="evidence" value="ECO:0007669"/>
    <property type="project" value="UniProtKB-SubCell"/>
</dbReference>
<dbReference type="SUPFAM" id="SSF54534">
    <property type="entry name" value="FKBP-like"/>
    <property type="match status" value="1"/>
</dbReference>
<dbReference type="PROSITE" id="PS50059">
    <property type="entry name" value="FKBP_PPIASE"/>
    <property type="match status" value="1"/>
</dbReference>
<keyword evidence="8 11" id="KW-0413">Isomerase</keyword>
<evidence type="ECO:0000256" key="12">
    <source>
        <dbReference type="PROSITE-ProRule" id="PRU00277"/>
    </source>
</evidence>
<evidence type="ECO:0000256" key="10">
    <source>
        <dbReference type="ARBA" id="ARBA00029986"/>
    </source>
</evidence>
<evidence type="ECO:0000256" key="9">
    <source>
        <dbReference type="ARBA" id="ARBA00023306"/>
    </source>
</evidence>
<dbReference type="InterPro" id="IPR036611">
    <property type="entry name" value="Trigger_fac_ribosome-bd_sf"/>
</dbReference>
<keyword evidence="7 11" id="KW-0143">Chaperone</keyword>
<evidence type="ECO:0000256" key="1">
    <source>
        <dbReference type="ARBA" id="ARBA00000971"/>
    </source>
</evidence>
<dbReference type="FunFam" id="3.10.50.40:FF:000001">
    <property type="entry name" value="Trigger factor"/>
    <property type="match status" value="1"/>
</dbReference>
<dbReference type="EMBL" id="LR134418">
    <property type="protein sequence ID" value="VEH84739.1"/>
    <property type="molecule type" value="Genomic_DNA"/>
</dbReference>
<dbReference type="Gene3D" id="1.10.3120.10">
    <property type="entry name" value="Trigger factor, C-terminal domain"/>
    <property type="match status" value="1"/>
</dbReference>
<dbReference type="InterPro" id="IPR027304">
    <property type="entry name" value="Trigger_fact/SurA_dom_sf"/>
</dbReference>
<dbReference type="GO" id="GO:0044183">
    <property type="term" value="F:protein folding chaperone"/>
    <property type="evidence" value="ECO:0007669"/>
    <property type="project" value="TreeGrafter"/>
</dbReference>
<comment type="similarity">
    <text evidence="2 11 13">Belongs to the FKBP-type PPIase family. Tig subfamily.</text>
</comment>
<dbReference type="STRING" id="45056.Lade_0098"/>
<comment type="subcellular location">
    <subcellularLocation>
        <location evidence="11">Cytoplasm</location>
    </subcellularLocation>
    <text evidence="11">About half TF is bound to the ribosome near the polypeptide exit tunnel while the other half is free in the cytoplasm.</text>
</comment>
<dbReference type="Proteomes" id="UP000281170">
    <property type="component" value="Plasmid 9"/>
</dbReference>
<evidence type="ECO:0000313" key="19">
    <source>
        <dbReference type="Proteomes" id="UP000281170"/>
    </source>
</evidence>
<protein>
    <recommendedName>
        <fullName evidence="4 11">Trigger factor</fullName>
        <shortName evidence="11">TF</shortName>
        <ecNumber evidence="3 11">5.2.1.8</ecNumber>
    </recommendedName>
    <alternativeName>
        <fullName evidence="10 11">PPIase</fullName>
    </alternativeName>
</protein>
<dbReference type="Proteomes" id="UP000054859">
    <property type="component" value="Unassembled WGS sequence"/>
</dbReference>
<dbReference type="Pfam" id="PF05697">
    <property type="entry name" value="Trigger_N"/>
    <property type="match status" value="1"/>
</dbReference>
<evidence type="ECO:0000256" key="4">
    <source>
        <dbReference type="ARBA" id="ARBA00016902"/>
    </source>
</evidence>
<feature type="compositionally biased region" description="Basic and acidic residues" evidence="14">
    <location>
        <begin position="434"/>
        <end position="462"/>
    </location>
</feature>
<dbReference type="NCBIfam" id="TIGR00115">
    <property type="entry name" value="tig"/>
    <property type="match status" value="1"/>
</dbReference>
<reference evidence="17 19" key="2">
    <citation type="submission" date="2018-12" db="EMBL/GenBank/DDBJ databases">
        <authorList>
            <consortium name="Pathogen Informatics"/>
        </authorList>
    </citation>
    <scope>NUCLEOTIDE SEQUENCE [LARGE SCALE GENOMIC DNA]</scope>
    <source>
        <strain evidence="17 19">NCTC12735</strain>
        <plasmid evidence="19">9</plasmid>
    </source>
</reference>
<dbReference type="AlphaFoldDB" id="A0A0W0R300"/>
<keyword evidence="17" id="KW-0614">Plasmid</keyword>
<evidence type="ECO:0000256" key="6">
    <source>
        <dbReference type="ARBA" id="ARBA00023110"/>
    </source>
</evidence>
<evidence type="ECO:0000256" key="11">
    <source>
        <dbReference type="HAMAP-Rule" id="MF_00303"/>
    </source>
</evidence>
<evidence type="ECO:0000256" key="7">
    <source>
        <dbReference type="ARBA" id="ARBA00023186"/>
    </source>
</evidence>
<dbReference type="Gene3D" id="3.10.50.40">
    <property type="match status" value="1"/>
</dbReference>
<evidence type="ECO:0000256" key="13">
    <source>
        <dbReference type="RuleBase" id="RU003914"/>
    </source>
</evidence>
<dbReference type="SUPFAM" id="SSF109998">
    <property type="entry name" value="Triger factor/SurA peptide-binding domain-like"/>
    <property type="match status" value="1"/>
</dbReference>
<dbReference type="GO" id="GO:0003755">
    <property type="term" value="F:peptidyl-prolyl cis-trans isomerase activity"/>
    <property type="evidence" value="ECO:0007669"/>
    <property type="project" value="UniProtKB-UniRule"/>
</dbReference>
<dbReference type="GO" id="GO:0051083">
    <property type="term" value="P:'de novo' cotranslational protein folding"/>
    <property type="evidence" value="ECO:0007669"/>
    <property type="project" value="TreeGrafter"/>
</dbReference>
<comment type="catalytic activity">
    <reaction evidence="1 11 12">
        <text>[protein]-peptidylproline (omega=180) = [protein]-peptidylproline (omega=0)</text>
        <dbReference type="Rhea" id="RHEA:16237"/>
        <dbReference type="Rhea" id="RHEA-COMP:10747"/>
        <dbReference type="Rhea" id="RHEA-COMP:10748"/>
        <dbReference type="ChEBI" id="CHEBI:83833"/>
        <dbReference type="ChEBI" id="CHEBI:83834"/>
        <dbReference type="EC" id="5.2.1.8"/>
    </reaction>
</comment>
<keyword evidence="9 11" id="KW-0131">Cell cycle</keyword>
<evidence type="ECO:0000256" key="5">
    <source>
        <dbReference type="ARBA" id="ARBA00022618"/>
    </source>
</evidence>
<evidence type="ECO:0000256" key="14">
    <source>
        <dbReference type="SAM" id="MobiDB-lite"/>
    </source>
</evidence>
<dbReference type="InterPro" id="IPR008881">
    <property type="entry name" value="Trigger_fac_ribosome-bd_bac"/>
</dbReference>
<organism evidence="16 18">
    <name type="scientific">Legionella adelaidensis</name>
    <dbReference type="NCBI Taxonomy" id="45056"/>
    <lineage>
        <taxon>Bacteria</taxon>
        <taxon>Pseudomonadati</taxon>
        <taxon>Pseudomonadota</taxon>
        <taxon>Gammaproteobacteria</taxon>
        <taxon>Legionellales</taxon>
        <taxon>Legionellaceae</taxon>
        <taxon>Legionella</taxon>
    </lineage>
</organism>
<comment type="function">
    <text evidence="11">Involved in protein export. Acts as a chaperone by maintaining the newly synthesized protein in an open conformation. Functions as a peptidyl-prolyl cis-trans isomerase.</text>
</comment>
<keyword evidence="18" id="KW-1185">Reference proteome</keyword>
<dbReference type="Pfam" id="PF05698">
    <property type="entry name" value="Trigger_C"/>
    <property type="match status" value="1"/>
</dbReference>
<evidence type="ECO:0000313" key="16">
    <source>
        <dbReference type="EMBL" id="KTC65440.1"/>
    </source>
</evidence>
<dbReference type="InterPro" id="IPR001179">
    <property type="entry name" value="PPIase_FKBP_dom"/>
</dbReference>
<dbReference type="InterPro" id="IPR046357">
    <property type="entry name" value="PPIase_dom_sf"/>
</dbReference>
<dbReference type="PANTHER" id="PTHR30560">
    <property type="entry name" value="TRIGGER FACTOR CHAPERONE AND PEPTIDYL-PROLYL CIS/TRANS ISOMERASE"/>
    <property type="match status" value="1"/>
</dbReference>
<dbReference type="PIRSF" id="PIRSF003095">
    <property type="entry name" value="Trigger_factor"/>
    <property type="match status" value="1"/>
</dbReference>
<dbReference type="EC" id="5.2.1.8" evidence="3 11"/>
<dbReference type="SUPFAM" id="SSF102735">
    <property type="entry name" value="Trigger factor ribosome-binding domain"/>
    <property type="match status" value="1"/>
</dbReference>
<feature type="domain" description="PPIase FKBP-type" evidence="15">
    <location>
        <begin position="161"/>
        <end position="249"/>
    </location>
</feature>
<keyword evidence="5 11" id="KW-0132">Cell division</keyword>
<dbReference type="InterPro" id="IPR005215">
    <property type="entry name" value="Trig_fac"/>
</dbReference>
<dbReference type="GO" id="GO:0015031">
    <property type="term" value="P:protein transport"/>
    <property type="evidence" value="ECO:0007669"/>
    <property type="project" value="UniProtKB-UniRule"/>
</dbReference>
<sequence length="462" mass="53285">MQVSVETLKGLERKVTISVPTEKVEEEVSLRLKNLARKVKVDGFRPGKAPFPVIKKRYSDGVRQEVARDMVQSTLSEAMEQKKLVPVGYPSIEPEQLEEGKDFKYSATFEVFPEININELDQDKVEIISCEVKDSDVNEMIEKLREQNKDWHEVSRKVKEGDKVIANFEGFINDEPFEGGKANDFEIVIGSKNMIPGFEEGLIGAQKDKEFDLKVTFPKEYGAQELAGKDATFKVTVTKVMEGKLPALDDSFAEKFNIKGGMDALKKDINDNMTRELERRVSSLNREKIFDKLLEKNAFEIPNSLVNQEIEHLKHEMFHRIFGPEHHDHEKIPDFPRSMFEEQATRRVHLGLLFSEYVKKHQLVADKDRVNGMIDKFAGAYESPEELREWYRGNKERMAEVEALVMEEIVSDKILENAKVSKKTMKYQDVMNPKQEKEEEKEKSSKKESKKESKKDKEEKGA</sequence>
<dbReference type="GO" id="GO:0043022">
    <property type="term" value="F:ribosome binding"/>
    <property type="evidence" value="ECO:0007669"/>
    <property type="project" value="TreeGrafter"/>
</dbReference>
<gene>
    <name evidence="11 16" type="primary">tig</name>
    <name evidence="16" type="ORF">Lade_0098</name>
    <name evidence="17" type="ORF">NCTC12735_00354</name>
</gene>
<dbReference type="OrthoDB" id="9767721at2"/>
<name>A0A0W0R300_9GAMM</name>
<evidence type="ECO:0000256" key="3">
    <source>
        <dbReference type="ARBA" id="ARBA00013194"/>
    </source>
</evidence>
<dbReference type="PATRIC" id="fig|45056.6.peg.101"/>
<dbReference type="RefSeq" id="WP_058461203.1">
    <property type="nucleotide sequence ID" value="NZ_CAAAHS010000003.1"/>
</dbReference>
<reference evidence="16 18" key="1">
    <citation type="submission" date="2015-11" db="EMBL/GenBank/DDBJ databases">
        <title>Identification of large and diverse effector repertoires of 38 Legionella species.</title>
        <authorList>
            <person name="Burstein D."/>
            <person name="Amaro F."/>
            <person name="Zusman T."/>
            <person name="Lifshitz Z."/>
            <person name="Cohen O."/>
            <person name="Gilbert J.A."/>
            <person name="Pupko T."/>
            <person name="Shuman H.A."/>
            <person name="Segal G."/>
        </authorList>
    </citation>
    <scope>NUCLEOTIDE SEQUENCE [LARGE SCALE GENOMIC DNA]</scope>
    <source>
        <strain evidence="16 18">1762-AUS-E</strain>
    </source>
</reference>
<keyword evidence="11" id="KW-0963">Cytoplasm</keyword>
<dbReference type="EMBL" id="LNKA01000001">
    <property type="protein sequence ID" value="KTC65440.1"/>
    <property type="molecule type" value="Genomic_DNA"/>
</dbReference>
<keyword evidence="6 11" id="KW-0697">Rotamase</keyword>
<dbReference type="InterPro" id="IPR037041">
    <property type="entry name" value="Trigger_fac_C_sf"/>
</dbReference>
<geneLocation type="plasmid" evidence="17 19">
    <name>9</name>
</geneLocation>
<evidence type="ECO:0000313" key="18">
    <source>
        <dbReference type="Proteomes" id="UP000054859"/>
    </source>
</evidence>
<dbReference type="InterPro" id="IPR008880">
    <property type="entry name" value="Trigger_fac_C"/>
</dbReference>
<evidence type="ECO:0000313" key="17">
    <source>
        <dbReference type="EMBL" id="VEH84739.1"/>
    </source>
</evidence>
<dbReference type="GO" id="GO:0051301">
    <property type="term" value="P:cell division"/>
    <property type="evidence" value="ECO:0007669"/>
    <property type="project" value="UniProtKB-KW"/>
</dbReference>
<dbReference type="KEGG" id="ladl:NCTC12735_00354"/>
<evidence type="ECO:0000256" key="2">
    <source>
        <dbReference type="ARBA" id="ARBA00005464"/>
    </source>
</evidence>
<comment type="domain">
    <text evidence="11">Consists of 3 domains; the N-terminus binds the ribosome, the middle domain has PPIase activity, while the C-terminus has intrinsic chaperone activity on its own.</text>
</comment>
<dbReference type="HAMAP" id="MF_00303">
    <property type="entry name" value="Trigger_factor_Tig"/>
    <property type="match status" value="1"/>
</dbReference>
<evidence type="ECO:0000256" key="8">
    <source>
        <dbReference type="ARBA" id="ARBA00023235"/>
    </source>
</evidence>
<proteinExistence type="inferred from homology"/>
<dbReference type="PANTHER" id="PTHR30560:SF3">
    <property type="entry name" value="TRIGGER FACTOR-LIKE PROTEIN TIG, CHLOROPLASTIC"/>
    <property type="match status" value="1"/>
</dbReference>
<dbReference type="Gene3D" id="3.30.70.1050">
    <property type="entry name" value="Trigger factor ribosome-binding domain"/>
    <property type="match status" value="1"/>
</dbReference>
<dbReference type="Pfam" id="PF00254">
    <property type="entry name" value="FKBP_C"/>
    <property type="match status" value="1"/>
</dbReference>
<feature type="region of interest" description="Disordered" evidence="14">
    <location>
        <begin position="421"/>
        <end position="462"/>
    </location>
</feature>